<dbReference type="InterPro" id="IPR000835">
    <property type="entry name" value="HTH_MarR-typ"/>
</dbReference>
<sequence>MTDQDNQELAIDRLDSIFSRIGRLARRRMPEDTLTFGQFAVLRILFREEPLAMGAIAERLNISLAGATGIIDRLVNQGVVERKRSREDRRVVWVGLSEAGRQRMMRLNEDRRQHMQALLKPLNPDEVDTLLGLLERIADGAEQQSPD</sequence>
<comment type="caution">
    <text evidence="2">The sequence shown here is derived from an EMBL/GenBank/DDBJ whole genome shotgun (WGS) entry which is preliminary data.</text>
</comment>
<dbReference type="AlphaFoldDB" id="A0A2T2WGL1"/>
<dbReference type="SUPFAM" id="SSF46785">
    <property type="entry name" value="Winged helix' DNA-binding domain"/>
    <property type="match status" value="1"/>
</dbReference>
<evidence type="ECO:0000313" key="3">
    <source>
        <dbReference type="Proteomes" id="UP000241848"/>
    </source>
</evidence>
<evidence type="ECO:0000259" key="1">
    <source>
        <dbReference type="PROSITE" id="PS50995"/>
    </source>
</evidence>
<dbReference type="Proteomes" id="UP000241848">
    <property type="component" value="Unassembled WGS sequence"/>
</dbReference>
<dbReference type="PRINTS" id="PR00598">
    <property type="entry name" value="HTHMARR"/>
</dbReference>
<feature type="domain" description="HTH marR-type" evidence="1">
    <location>
        <begin position="7"/>
        <end position="139"/>
    </location>
</feature>
<evidence type="ECO:0000313" key="2">
    <source>
        <dbReference type="EMBL" id="PSR21373.1"/>
    </source>
</evidence>
<dbReference type="SMART" id="SM00347">
    <property type="entry name" value="HTH_MARR"/>
    <property type="match status" value="1"/>
</dbReference>
<proteinExistence type="predicted"/>
<dbReference type="Pfam" id="PF01047">
    <property type="entry name" value="MarR"/>
    <property type="match status" value="1"/>
</dbReference>
<dbReference type="PANTHER" id="PTHR33164">
    <property type="entry name" value="TRANSCRIPTIONAL REGULATOR, MARR FAMILY"/>
    <property type="match status" value="1"/>
</dbReference>
<reference evidence="2 3" key="1">
    <citation type="journal article" date="2014" name="BMC Genomics">
        <title>Comparison of environmental and isolate Sulfobacillus genomes reveals diverse carbon, sulfur, nitrogen, and hydrogen metabolisms.</title>
        <authorList>
            <person name="Justice N.B."/>
            <person name="Norman A."/>
            <person name="Brown C.T."/>
            <person name="Singh A."/>
            <person name="Thomas B.C."/>
            <person name="Banfield J.F."/>
        </authorList>
    </citation>
    <scope>NUCLEOTIDE SEQUENCE [LARGE SCALE GENOMIC DNA]</scope>
    <source>
        <strain evidence="2">AMDSBA3</strain>
    </source>
</reference>
<dbReference type="GO" id="GO:0006950">
    <property type="term" value="P:response to stress"/>
    <property type="evidence" value="ECO:0007669"/>
    <property type="project" value="TreeGrafter"/>
</dbReference>
<dbReference type="InterPro" id="IPR036390">
    <property type="entry name" value="WH_DNA-bd_sf"/>
</dbReference>
<gene>
    <name evidence="2" type="ORF">C7B45_10945</name>
</gene>
<accession>A0A2T2WGL1</accession>
<dbReference type="GO" id="GO:0003700">
    <property type="term" value="F:DNA-binding transcription factor activity"/>
    <property type="evidence" value="ECO:0007669"/>
    <property type="project" value="InterPro"/>
</dbReference>
<dbReference type="InterPro" id="IPR036388">
    <property type="entry name" value="WH-like_DNA-bd_sf"/>
</dbReference>
<dbReference type="InterPro" id="IPR039422">
    <property type="entry name" value="MarR/SlyA-like"/>
</dbReference>
<organism evidence="2 3">
    <name type="scientific">Sulfobacillus acidophilus</name>
    <dbReference type="NCBI Taxonomy" id="53633"/>
    <lineage>
        <taxon>Bacteria</taxon>
        <taxon>Bacillati</taxon>
        <taxon>Bacillota</taxon>
        <taxon>Clostridia</taxon>
        <taxon>Eubacteriales</taxon>
        <taxon>Clostridiales Family XVII. Incertae Sedis</taxon>
        <taxon>Sulfobacillus</taxon>
    </lineage>
</organism>
<dbReference type="PROSITE" id="PS50995">
    <property type="entry name" value="HTH_MARR_2"/>
    <property type="match status" value="1"/>
</dbReference>
<protein>
    <submittedName>
        <fullName evidence="2">MarR family transcriptional regulator</fullName>
    </submittedName>
</protein>
<dbReference type="EMBL" id="PXYV01000035">
    <property type="protein sequence ID" value="PSR21373.1"/>
    <property type="molecule type" value="Genomic_DNA"/>
</dbReference>
<name>A0A2T2WGL1_9FIRM</name>
<dbReference type="PANTHER" id="PTHR33164:SF43">
    <property type="entry name" value="HTH-TYPE TRANSCRIPTIONAL REPRESSOR YETL"/>
    <property type="match status" value="1"/>
</dbReference>
<dbReference type="Gene3D" id="1.10.10.10">
    <property type="entry name" value="Winged helix-like DNA-binding domain superfamily/Winged helix DNA-binding domain"/>
    <property type="match status" value="1"/>
</dbReference>